<dbReference type="Pfam" id="PF06480">
    <property type="entry name" value="FtsH_ext"/>
    <property type="match status" value="1"/>
</dbReference>
<evidence type="ECO:0000313" key="7">
    <source>
        <dbReference type="Proteomes" id="UP000634043"/>
    </source>
</evidence>
<accession>A0ABQ1WF39</accession>
<evidence type="ECO:0000256" key="2">
    <source>
        <dbReference type="ARBA" id="ARBA00022801"/>
    </source>
</evidence>
<proteinExistence type="predicted"/>
<evidence type="ECO:0000256" key="1">
    <source>
        <dbReference type="ARBA" id="ARBA00022670"/>
    </source>
</evidence>
<gene>
    <name evidence="6" type="ORF">GCM10011323_34330</name>
</gene>
<name>A0ABQ1WF39_9BACT</name>
<keyword evidence="4" id="KW-1133">Transmembrane helix</keyword>
<keyword evidence="2" id="KW-0378">Hydrolase</keyword>
<dbReference type="InterPro" id="IPR011546">
    <property type="entry name" value="Pept_M41_FtsH_extracell"/>
</dbReference>
<comment type="caution">
    <text evidence="6">The sequence shown here is derived from an EMBL/GenBank/DDBJ whole genome shotgun (WGS) entry which is preliminary data.</text>
</comment>
<dbReference type="Proteomes" id="UP000634043">
    <property type="component" value="Unassembled WGS sequence"/>
</dbReference>
<feature type="compositionally biased region" description="Polar residues" evidence="3">
    <location>
        <begin position="1"/>
        <end position="14"/>
    </location>
</feature>
<evidence type="ECO:0000313" key="6">
    <source>
        <dbReference type="EMBL" id="GGG28045.1"/>
    </source>
</evidence>
<organism evidence="6 7">
    <name type="scientific">Pontibacter amylolyticus</name>
    <dbReference type="NCBI Taxonomy" id="1424080"/>
    <lineage>
        <taxon>Bacteria</taxon>
        <taxon>Pseudomonadati</taxon>
        <taxon>Bacteroidota</taxon>
        <taxon>Cytophagia</taxon>
        <taxon>Cytophagales</taxon>
        <taxon>Hymenobacteraceae</taxon>
        <taxon>Pontibacter</taxon>
    </lineage>
</organism>
<evidence type="ECO:0000256" key="3">
    <source>
        <dbReference type="SAM" id="MobiDB-lite"/>
    </source>
</evidence>
<evidence type="ECO:0000259" key="5">
    <source>
        <dbReference type="Pfam" id="PF06480"/>
    </source>
</evidence>
<keyword evidence="7" id="KW-1185">Reference proteome</keyword>
<feature type="domain" description="Peptidase M41 FtsH extracellular" evidence="5">
    <location>
        <begin position="35"/>
        <end position="138"/>
    </location>
</feature>
<keyword evidence="1" id="KW-0645">Protease</keyword>
<dbReference type="EMBL" id="BMFP01000007">
    <property type="protein sequence ID" value="GGG28045.1"/>
    <property type="molecule type" value="Genomic_DNA"/>
</dbReference>
<keyword evidence="4" id="KW-0472">Membrane</keyword>
<dbReference type="RefSeq" id="WP_229734014.1">
    <property type="nucleotide sequence ID" value="NZ_BMFP01000007.1"/>
</dbReference>
<feature type="region of interest" description="Disordered" evidence="3">
    <location>
        <begin position="1"/>
        <end position="25"/>
    </location>
</feature>
<dbReference type="Gene3D" id="3.30.720.210">
    <property type="match status" value="1"/>
</dbReference>
<protein>
    <recommendedName>
        <fullName evidence="5">Peptidase M41 FtsH extracellular domain-containing protein</fullName>
    </recommendedName>
</protein>
<feature type="transmembrane region" description="Helical" evidence="4">
    <location>
        <begin position="150"/>
        <end position="170"/>
    </location>
</feature>
<feature type="transmembrane region" description="Helical" evidence="4">
    <location>
        <begin position="34"/>
        <end position="53"/>
    </location>
</feature>
<reference evidence="7" key="1">
    <citation type="journal article" date="2019" name="Int. J. Syst. Evol. Microbiol.">
        <title>The Global Catalogue of Microorganisms (GCM) 10K type strain sequencing project: providing services to taxonomists for standard genome sequencing and annotation.</title>
        <authorList>
            <consortium name="The Broad Institute Genomics Platform"/>
            <consortium name="The Broad Institute Genome Sequencing Center for Infectious Disease"/>
            <person name="Wu L."/>
            <person name="Ma J."/>
        </authorList>
    </citation>
    <scope>NUCLEOTIDE SEQUENCE [LARGE SCALE GENOMIC DNA]</scope>
    <source>
        <strain evidence="7">CGMCC 1.12749</strain>
    </source>
</reference>
<evidence type="ECO:0000256" key="4">
    <source>
        <dbReference type="SAM" id="Phobius"/>
    </source>
</evidence>
<keyword evidence="4" id="KW-0812">Transmembrane</keyword>
<sequence length="196" mass="21891">MNKPAQQPGSNPAPSTGVPPVNANRKNPMPPSKVWLFFLGLLLLNFFLSRTFFPGAADPIKVPYTLFKEEVSKNNVKAIFTKGELITGQFIQEVEYNPQDADSTAENKTIPVKNFTTIVPSFVDPGLENLLIEHRVEILAEPIQEAPNPFLSILSLFGPALIIIGFYIWMYRRAKKQAGMGGRHDGHRTKQSETLR</sequence>